<comment type="caution">
    <text evidence="8">The sequence shown here is derived from an EMBL/GenBank/DDBJ whole genome shotgun (WGS) entry which is preliminary data.</text>
</comment>
<evidence type="ECO:0000313" key="8">
    <source>
        <dbReference type="EMBL" id="GMA31060.1"/>
    </source>
</evidence>
<proteinExistence type="inferred from homology"/>
<feature type="compositionally biased region" description="Low complexity" evidence="6">
    <location>
        <begin position="724"/>
        <end position="744"/>
    </location>
</feature>
<evidence type="ECO:0000256" key="3">
    <source>
        <dbReference type="ARBA" id="ARBA00022729"/>
    </source>
</evidence>
<evidence type="ECO:0000256" key="4">
    <source>
        <dbReference type="ARBA" id="ARBA00022801"/>
    </source>
</evidence>
<dbReference type="SMART" id="SM00812">
    <property type="entry name" value="Alpha_L_fucos"/>
    <property type="match status" value="1"/>
</dbReference>
<evidence type="ECO:0000259" key="7">
    <source>
        <dbReference type="Pfam" id="PF01120"/>
    </source>
</evidence>
<dbReference type="PANTHER" id="PTHR10030:SF37">
    <property type="entry name" value="ALPHA-L-FUCOSIDASE-RELATED"/>
    <property type="match status" value="1"/>
</dbReference>
<evidence type="ECO:0000313" key="9">
    <source>
        <dbReference type="Proteomes" id="UP001157161"/>
    </source>
</evidence>
<dbReference type="GO" id="GO:0005764">
    <property type="term" value="C:lysosome"/>
    <property type="evidence" value="ECO:0007669"/>
    <property type="project" value="TreeGrafter"/>
</dbReference>
<keyword evidence="9" id="KW-1185">Reference proteome</keyword>
<evidence type="ECO:0000256" key="1">
    <source>
        <dbReference type="ARBA" id="ARBA00007951"/>
    </source>
</evidence>
<keyword evidence="5" id="KW-0326">Glycosidase</keyword>
<dbReference type="Gene3D" id="3.20.20.80">
    <property type="entry name" value="Glycosidases"/>
    <property type="match status" value="1"/>
</dbReference>
<evidence type="ECO:0000256" key="2">
    <source>
        <dbReference type="ARBA" id="ARBA00012662"/>
    </source>
</evidence>
<dbReference type="GO" id="GO:0004560">
    <property type="term" value="F:alpha-L-fucosidase activity"/>
    <property type="evidence" value="ECO:0007669"/>
    <property type="project" value="InterPro"/>
</dbReference>
<dbReference type="PANTHER" id="PTHR10030">
    <property type="entry name" value="ALPHA-L-FUCOSIDASE"/>
    <property type="match status" value="1"/>
</dbReference>
<evidence type="ECO:0000256" key="5">
    <source>
        <dbReference type="ARBA" id="ARBA00023295"/>
    </source>
</evidence>
<feature type="region of interest" description="Disordered" evidence="6">
    <location>
        <begin position="724"/>
        <end position="759"/>
    </location>
</feature>
<keyword evidence="3" id="KW-0732">Signal</keyword>
<dbReference type="InterPro" id="IPR017853">
    <property type="entry name" value="GH"/>
</dbReference>
<reference evidence="8" key="2">
    <citation type="submission" date="2023-02" db="EMBL/GenBank/DDBJ databases">
        <authorList>
            <person name="Sun Q."/>
            <person name="Mori K."/>
        </authorList>
    </citation>
    <scope>NUCLEOTIDE SEQUENCE</scope>
    <source>
        <strain evidence="8">NBRC 112290</strain>
    </source>
</reference>
<name>A0AA37UM54_9MICO</name>
<dbReference type="EC" id="3.2.1.51" evidence="2"/>
<sequence>MGGALLTAVPTAPTLAAPTDALNVAFAGSLVGTEAYTSQGDEVLRGSLRRAQGGEVQTPGVGVTLTGPDQGILFDAREPVLGEDAMTGTVVLEAVFTPAAEQGGTATLVSAGGHLRAEITDGELRYGFESGDGSVLHEEAVPAPEAGAEHRLSLLYSAPDGGGRLEAYLDGEALPEVAADAPATVATDLGASFGFGTDVSADRSGRGLTGDLHEVRVAGGVTQTAPAVFELQPRAAATELVNLQLDGSIADDGSYRAAPTEALEGTARGRAGDEIVAGSALELPSRSSGLDVSVDGVTSRQALESGFIAEVSLTAGAEPDDLDTIVSLGGSLYVRMQGGLLRYGFDARNGSGGWDTRARDVTLPAGPHTLSVAYVPEDGEHRLVVAVDGRLLPAVTSPTPPDVSDAVTETVAFGNESNPGGRERGIRGSMDAVRFATLADGFEIGDFTLQEVDLNASCVAREFTEPAQVIEMQPTDCADDILQAASMLRPSAEQWDWQQDKLSAFIHFGINTFTQVEWGEGDEDPTLFDPTEEVDTDEWVRALADAGYRRVIYTAKHHDGFVGWQSRYTDFGVMSSPWRDGQGDILADLSASVEKYGLELGIYLSPADSFQEDAGVFGNGSTPSPRTIPTLVEGDDRAGQDLPTFTYEATDYGALFLNMLYEVLTQYGPVTQVWFDGAPGNTDIPEVYDFRAFDELIQELQPGALVSIVGEDVRWVGNEHGEAPVASWSSAATSSTPGGRSSRSSGRRCPARTTSSSTT</sequence>
<dbReference type="Proteomes" id="UP001157161">
    <property type="component" value="Unassembled WGS sequence"/>
</dbReference>
<evidence type="ECO:0000256" key="6">
    <source>
        <dbReference type="SAM" id="MobiDB-lite"/>
    </source>
</evidence>
<reference evidence="8" key="1">
    <citation type="journal article" date="2014" name="Int. J. Syst. Evol. Microbiol.">
        <title>Complete genome sequence of Corynebacterium casei LMG S-19264T (=DSM 44701T), isolated from a smear-ripened cheese.</title>
        <authorList>
            <consortium name="US DOE Joint Genome Institute (JGI-PGF)"/>
            <person name="Walter F."/>
            <person name="Albersmeier A."/>
            <person name="Kalinowski J."/>
            <person name="Ruckert C."/>
        </authorList>
    </citation>
    <scope>NUCLEOTIDE SEQUENCE</scope>
    <source>
        <strain evidence="8">NBRC 112290</strain>
    </source>
</reference>
<dbReference type="InterPro" id="IPR000933">
    <property type="entry name" value="Glyco_hydro_29"/>
</dbReference>
<dbReference type="GO" id="GO:0016139">
    <property type="term" value="P:glycoside catabolic process"/>
    <property type="evidence" value="ECO:0007669"/>
    <property type="project" value="TreeGrafter"/>
</dbReference>
<dbReference type="Pfam" id="PF01120">
    <property type="entry name" value="Alpha_L_fucos"/>
    <property type="match status" value="1"/>
</dbReference>
<organism evidence="8 9">
    <name type="scientific">Litorihabitans aurantiacus</name>
    <dbReference type="NCBI Taxonomy" id="1930061"/>
    <lineage>
        <taxon>Bacteria</taxon>
        <taxon>Bacillati</taxon>
        <taxon>Actinomycetota</taxon>
        <taxon>Actinomycetes</taxon>
        <taxon>Micrococcales</taxon>
        <taxon>Beutenbergiaceae</taxon>
        <taxon>Litorihabitans</taxon>
    </lineage>
</organism>
<feature type="domain" description="Glycoside hydrolase family 29 N-terminal" evidence="7">
    <location>
        <begin position="532"/>
        <end position="703"/>
    </location>
</feature>
<gene>
    <name evidence="8" type="ORF">GCM10025875_10520</name>
</gene>
<dbReference type="EMBL" id="BSUM01000001">
    <property type="protein sequence ID" value="GMA31060.1"/>
    <property type="molecule type" value="Genomic_DNA"/>
</dbReference>
<dbReference type="AlphaFoldDB" id="A0AA37UM54"/>
<dbReference type="SUPFAM" id="SSF49899">
    <property type="entry name" value="Concanavalin A-like lectins/glucanases"/>
    <property type="match status" value="1"/>
</dbReference>
<dbReference type="SUPFAM" id="SSF51445">
    <property type="entry name" value="(Trans)glycosidases"/>
    <property type="match status" value="1"/>
</dbReference>
<comment type="similarity">
    <text evidence="1">Belongs to the glycosyl hydrolase 29 family.</text>
</comment>
<dbReference type="RefSeq" id="WP_284249910.1">
    <property type="nucleotide sequence ID" value="NZ_BSUM01000001.1"/>
</dbReference>
<keyword evidence="4" id="KW-0378">Hydrolase</keyword>
<dbReference type="GO" id="GO:0006004">
    <property type="term" value="P:fucose metabolic process"/>
    <property type="evidence" value="ECO:0007669"/>
    <property type="project" value="TreeGrafter"/>
</dbReference>
<accession>A0AA37UM54</accession>
<dbReference type="InterPro" id="IPR013320">
    <property type="entry name" value="ConA-like_dom_sf"/>
</dbReference>
<protein>
    <recommendedName>
        <fullName evidence="2">alpha-L-fucosidase</fullName>
        <ecNumber evidence="2">3.2.1.51</ecNumber>
    </recommendedName>
</protein>
<dbReference type="InterPro" id="IPR057739">
    <property type="entry name" value="Glyco_hydro_29_N"/>
</dbReference>